<accession>A0AAJ7J3I4</accession>
<dbReference type="AlphaFoldDB" id="A0AAJ7J3I4"/>
<keyword evidence="1" id="KW-0812">Transmembrane</keyword>
<keyword evidence="1" id="KW-0472">Membrane</keyword>
<dbReference type="KEGG" id="ccal:108627231"/>
<gene>
    <name evidence="4" type="primary">LOC108627231</name>
</gene>
<dbReference type="InterPro" id="IPR036869">
    <property type="entry name" value="J_dom_sf"/>
</dbReference>
<organism evidence="3 4">
    <name type="scientific">Ceratina calcarata</name>
    <dbReference type="NCBI Taxonomy" id="156304"/>
    <lineage>
        <taxon>Eukaryota</taxon>
        <taxon>Metazoa</taxon>
        <taxon>Ecdysozoa</taxon>
        <taxon>Arthropoda</taxon>
        <taxon>Hexapoda</taxon>
        <taxon>Insecta</taxon>
        <taxon>Pterygota</taxon>
        <taxon>Neoptera</taxon>
        <taxon>Endopterygota</taxon>
        <taxon>Hymenoptera</taxon>
        <taxon>Apocrita</taxon>
        <taxon>Aculeata</taxon>
        <taxon>Apoidea</taxon>
        <taxon>Anthophila</taxon>
        <taxon>Apidae</taxon>
        <taxon>Ceratina</taxon>
        <taxon>Zadontomerus</taxon>
    </lineage>
</organism>
<dbReference type="SMART" id="SM00271">
    <property type="entry name" value="DnaJ"/>
    <property type="match status" value="1"/>
</dbReference>
<evidence type="ECO:0000256" key="1">
    <source>
        <dbReference type="SAM" id="Phobius"/>
    </source>
</evidence>
<dbReference type="InterPro" id="IPR001623">
    <property type="entry name" value="DnaJ_domain"/>
</dbReference>
<dbReference type="CDD" id="cd06257">
    <property type="entry name" value="DnaJ"/>
    <property type="match status" value="1"/>
</dbReference>
<name>A0AAJ7J3I4_9HYME</name>
<dbReference type="PANTHER" id="PTHR44825:SF1">
    <property type="entry name" value="DNAJ HOMOLOG SUBFAMILY C MEMBER 4"/>
    <property type="match status" value="1"/>
</dbReference>
<reference evidence="4" key="1">
    <citation type="submission" date="2025-08" db="UniProtKB">
        <authorList>
            <consortium name="RefSeq"/>
        </authorList>
    </citation>
    <scope>IDENTIFICATION</scope>
    <source>
        <tissue evidence="4">Whole body</tissue>
    </source>
</reference>
<dbReference type="SUPFAM" id="SSF46565">
    <property type="entry name" value="Chaperone J-domain"/>
    <property type="match status" value="1"/>
</dbReference>
<evidence type="ECO:0000259" key="2">
    <source>
        <dbReference type="PROSITE" id="PS50076"/>
    </source>
</evidence>
<keyword evidence="1" id="KW-1133">Transmembrane helix</keyword>
<feature type="domain" description="J" evidence="2">
    <location>
        <begin position="31"/>
        <end position="93"/>
    </location>
</feature>
<evidence type="ECO:0000313" key="3">
    <source>
        <dbReference type="Proteomes" id="UP000694925"/>
    </source>
</evidence>
<dbReference type="PRINTS" id="PR00625">
    <property type="entry name" value="JDOMAIN"/>
</dbReference>
<sequence>MAQISRSYKYELPILIRIFCRNYNKQRHTYTHYEVLRVSPNATQKEIRNAYIKLTKEMHPDSGKGNHADFVKLNEAYNVLSKSNSRHSYDINLRYNSYQDRSAQQYSSGNWSHEYDINFPRKQKPTPEQRTRAIRFCALTIIVGLFFHVFIVKGWYDYNRRKSLERSGRIQKEYMKIKEKSATTTWEDHVKRYEEWKKNNNLPPNGK</sequence>
<protein>
    <submittedName>
        <fullName evidence="4">DnaJ homolog subfamily C member 4-like isoform X1</fullName>
    </submittedName>
</protein>
<dbReference type="RefSeq" id="XP_017883868.1">
    <property type="nucleotide sequence ID" value="XM_018028379.2"/>
</dbReference>
<dbReference type="PROSITE" id="PS50076">
    <property type="entry name" value="DNAJ_2"/>
    <property type="match status" value="1"/>
</dbReference>
<dbReference type="PANTHER" id="PTHR44825">
    <property type="match status" value="1"/>
</dbReference>
<keyword evidence="3" id="KW-1185">Reference proteome</keyword>
<dbReference type="InterPro" id="IPR052763">
    <property type="entry name" value="DnaJ_C4"/>
</dbReference>
<evidence type="ECO:0000313" key="4">
    <source>
        <dbReference type="RefSeq" id="XP_017883868.1"/>
    </source>
</evidence>
<dbReference type="Proteomes" id="UP000694925">
    <property type="component" value="Unplaced"/>
</dbReference>
<dbReference type="GeneID" id="108627231"/>
<feature type="transmembrane region" description="Helical" evidence="1">
    <location>
        <begin position="133"/>
        <end position="156"/>
    </location>
</feature>
<proteinExistence type="predicted"/>
<dbReference type="Gene3D" id="1.10.287.110">
    <property type="entry name" value="DnaJ domain"/>
    <property type="match status" value="1"/>
</dbReference>
<dbReference type="Pfam" id="PF00226">
    <property type="entry name" value="DnaJ"/>
    <property type="match status" value="1"/>
</dbReference>